<dbReference type="RefSeq" id="WP_257512642.1">
    <property type="nucleotide sequence ID" value="NZ_JANKHG010000018.1"/>
</dbReference>
<gene>
    <name evidence="1" type="ORF">NSP04_12280</name>
</gene>
<reference evidence="1" key="1">
    <citation type="submission" date="2022-07" db="EMBL/GenBank/DDBJ databases">
        <authorList>
            <person name="Xamxidin M."/>
        </authorList>
    </citation>
    <scope>NUCLEOTIDE SEQUENCE</scope>
    <source>
        <strain evidence="1">YS8-69</strain>
    </source>
</reference>
<accession>A0ABT1XJG7</accession>
<keyword evidence="2" id="KW-1185">Reference proteome</keyword>
<evidence type="ECO:0000313" key="2">
    <source>
        <dbReference type="Proteomes" id="UP001165267"/>
    </source>
</evidence>
<dbReference type="EMBL" id="JANKHG010000018">
    <property type="protein sequence ID" value="MCR2747430.1"/>
    <property type="molecule type" value="Genomic_DNA"/>
</dbReference>
<proteinExistence type="predicted"/>
<dbReference type="Proteomes" id="UP001165267">
    <property type="component" value="Unassembled WGS sequence"/>
</dbReference>
<organism evidence="1 2">
    <name type="scientific">Limnobacter parvus</name>
    <dbReference type="NCBI Taxonomy" id="2939690"/>
    <lineage>
        <taxon>Bacteria</taxon>
        <taxon>Pseudomonadati</taxon>
        <taxon>Pseudomonadota</taxon>
        <taxon>Betaproteobacteria</taxon>
        <taxon>Burkholderiales</taxon>
        <taxon>Burkholderiaceae</taxon>
        <taxon>Limnobacter</taxon>
    </lineage>
</organism>
<evidence type="ECO:0000313" key="1">
    <source>
        <dbReference type="EMBL" id="MCR2747430.1"/>
    </source>
</evidence>
<comment type="caution">
    <text evidence="1">The sequence shown here is derived from an EMBL/GenBank/DDBJ whole genome shotgun (WGS) entry which is preliminary data.</text>
</comment>
<sequence length="239" mass="26804">MEPWDLKDTSSLVRRQFGREQETLFRESSRAVNDRKAFSSYHFREAMRLSKDFERRHLSGARTILELHVAGAEKKELAFNVFMVKAGAHALAAIQSLHAIPDIFAHAVYFGAGQNLRPGALKDPEISLPRVAASLKKDKEFSGLSAPLTALQSGSDWKRLAAVANMSKHRSVVRAAYNEDWTGTKPKIRELHVSAFERNGVRYPAASLRDVLEPEYDRLLKSIISIGHELHACLRGRAT</sequence>
<name>A0ABT1XJG7_9BURK</name>
<protein>
    <submittedName>
        <fullName evidence="1">Uncharacterized protein</fullName>
    </submittedName>
</protein>